<feature type="region of interest" description="Disordered" evidence="7">
    <location>
        <begin position="446"/>
        <end position="490"/>
    </location>
</feature>
<evidence type="ECO:0000313" key="11">
    <source>
        <dbReference type="EMBL" id="MBE1606677.1"/>
    </source>
</evidence>
<keyword evidence="3" id="KW-0547">Nucleotide-binding</keyword>
<dbReference type="RefSeq" id="WP_192750762.1">
    <property type="nucleotide sequence ID" value="NZ_BAABJL010000109.1"/>
</dbReference>
<evidence type="ECO:0000256" key="6">
    <source>
        <dbReference type="ARBA" id="ARBA00023136"/>
    </source>
</evidence>
<evidence type="ECO:0000256" key="2">
    <source>
        <dbReference type="ARBA" id="ARBA00022692"/>
    </source>
</evidence>
<dbReference type="GO" id="GO:0005886">
    <property type="term" value="C:plasma membrane"/>
    <property type="evidence" value="ECO:0007669"/>
    <property type="project" value="UniProtKB-SubCell"/>
</dbReference>
<dbReference type="AlphaFoldDB" id="A0A927R8F9"/>
<keyword evidence="2 8" id="KW-0812">Transmembrane</keyword>
<dbReference type="InterPro" id="IPR027417">
    <property type="entry name" value="P-loop_NTPase"/>
</dbReference>
<dbReference type="PANTHER" id="PTHR24221:SF654">
    <property type="entry name" value="ATP-BINDING CASSETTE SUB-FAMILY B MEMBER 6"/>
    <property type="match status" value="1"/>
</dbReference>
<feature type="domain" description="ABC transmembrane type-1" evidence="10">
    <location>
        <begin position="1"/>
        <end position="162"/>
    </location>
</feature>
<name>A0A927R8F9_9ACTN</name>
<dbReference type="SUPFAM" id="SSF52540">
    <property type="entry name" value="P-loop containing nucleoside triphosphate hydrolases"/>
    <property type="match status" value="1"/>
</dbReference>
<dbReference type="Gene3D" id="3.40.50.300">
    <property type="entry name" value="P-loop containing nucleotide triphosphate hydrolases"/>
    <property type="match status" value="1"/>
</dbReference>
<evidence type="ECO:0000256" key="1">
    <source>
        <dbReference type="ARBA" id="ARBA00004651"/>
    </source>
</evidence>
<evidence type="ECO:0000256" key="5">
    <source>
        <dbReference type="ARBA" id="ARBA00022989"/>
    </source>
</evidence>
<dbReference type="GO" id="GO:0140359">
    <property type="term" value="F:ABC-type transporter activity"/>
    <property type="evidence" value="ECO:0007669"/>
    <property type="project" value="InterPro"/>
</dbReference>
<dbReference type="GO" id="GO:0034040">
    <property type="term" value="F:ATPase-coupled lipid transmembrane transporter activity"/>
    <property type="evidence" value="ECO:0007669"/>
    <property type="project" value="TreeGrafter"/>
</dbReference>
<comment type="subcellular location">
    <subcellularLocation>
        <location evidence="1">Cell membrane</location>
        <topology evidence="1">Multi-pass membrane protein</topology>
    </subcellularLocation>
</comment>
<dbReference type="Gene3D" id="1.20.1560.10">
    <property type="entry name" value="ABC transporter type 1, transmembrane domain"/>
    <property type="match status" value="1"/>
</dbReference>
<dbReference type="InterPro" id="IPR036640">
    <property type="entry name" value="ABC1_TM_sf"/>
</dbReference>
<dbReference type="EMBL" id="JADBEM010000001">
    <property type="protein sequence ID" value="MBE1606677.1"/>
    <property type="molecule type" value="Genomic_DNA"/>
</dbReference>
<reference evidence="11" key="1">
    <citation type="submission" date="2020-10" db="EMBL/GenBank/DDBJ databases">
        <title>Sequencing the genomes of 1000 actinobacteria strains.</title>
        <authorList>
            <person name="Klenk H.-P."/>
        </authorList>
    </citation>
    <scope>NUCLEOTIDE SEQUENCE</scope>
    <source>
        <strain evidence="11">DSM 45354</strain>
    </source>
</reference>
<dbReference type="Proteomes" id="UP000638648">
    <property type="component" value="Unassembled WGS sequence"/>
</dbReference>
<dbReference type="PROSITE" id="PS50929">
    <property type="entry name" value="ABC_TM1F"/>
    <property type="match status" value="1"/>
</dbReference>
<evidence type="ECO:0000256" key="7">
    <source>
        <dbReference type="SAM" id="MobiDB-lite"/>
    </source>
</evidence>
<evidence type="ECO:0000313" key="12">
    <source>
        <dbReference type="Proteomes" id="UP000638648"/>
    </source>
</evidence>
<dbReference type="SMART" id="SM00382">
    <property type="entry name" value="AAA"/>
    <property type="match status" value="1"/>
</dbReference>
<accession>A0A927R8F9</accession>
<evidence type="ECO:0000256" key="3">
    <source>
        <dbReference type="ARBA" id="ARBA00022741"/>
    </source>
</evidence>
<dbReference type="GO" id="GO:0005524">
    <property type="term" value="F:ATP binding"/>
    <property type="evidence" value="ECO:0007669"/>
    <property type="project" value="UniProtKB-KW"/>
</dbReference>
<dbReference type="PANTHER" id="PTHR24221">
    <property type="entry name" value="ATP-BINDING CASSETTE SUB-FAMILY B"/>
    <property type="match status" value="1"/>
</dbReference>
<dbReference type="InterPro" id="IPR039421">
    <property type="entry name" value="Type_1_exporter"/>
</dbReference>
<feature type="transmembrane region" description="Helical" evidence="8">
    <location>
        <begin position="119"/>
        <end position="140"/>
    </location>
</feature>
<evidence type="ECO:0000256" key="4">
    <source>
        <dbReference type="ARBA" id="ARBA00022840"/>
    </source>
</evidence>
<feature type="domain" description="ABC transporter" evidence="9">
    <location>
        <begin position="208"/>
        <end position="438"/>
    </location>
</feature>
<keyword evidence="5 8" id="KW-1133">Transmembrane helix</keyword>
<organism evidence="11 12">
    <name type="scientific">Actinopolymorpha pittospori</name>
    <dbReference type="NCBI Taxonomy" id="648752"/>
    <lineage>
        <taxon>Bacteria</taxon>
        <taxon>Bacillati</taxon>
        <taxon>Actinomycetota</taxon>
        <taxon>Actinomycetes</taxon>
        <taxon>Propionibacteriales</taxon>
        <taxon>Actinopolymorphaceae</taxon>
        <taxon>Actinopolymorpha</taxon>
    </lineage>
</organism>
<evidence type="ECO:0000259" key="9">
    <source>
        <dbReference type="PROSITE" id="PS50893"/>
    </source>
</evidence>
<dbReference type="InterPro" id="IPR003439">
    <property type="entry name" value="ABC_transporter-like_ATP-bd"/>
</dbReference>
<keyword evidence="12" id="KW-1185">Reference proteome</keyword>
<dbReference type="InterPro" id="IPR003593">
    <property type="entry name" value="AAA+_ATPase"/>
</dbReference>
<dbReference type="InterPro" id="IPR011527">
    <property type="entry name" value="ABC1_TM_dom"/>
</dbReference>
<keyword evidence="6 8" id="KW-0472">Membrane</keyword>
<sequence>MRDTTAGLLLGLQQVGLTVIAASVGLVLLAPAVALLVLPPVLLTLLLLVWLLPELVIRQRALLLAEEQVAGAVSQVAGAVRDVVACGAEPQAMGEARGDFDAQVRAEQTVARAGAMRTALGLAGGQLALIAVLVAAPWLLRAGRSPGELLGAITYVTTSLQPALRSAVQTTGGSGVQLAVTLHRLEASLAAADAAPQRPTRTPRSHELRVDRLWFFYGAGAEPVLRDLTFALPYGSHLAVVGPSGIGKSTLANVLAGIAEPQRGAVRVGGVPLAETDPGWLRHTVAIIPQEAYVFTGSLGENLTYLRPDATENQIEAAVAAVGLGPLYDRLGGARAEIGPGSGLTPGERQLITLARVWLSPAEIVVLDEATCHLDPVAEALVEEAFRARHGTLVVVAHRLSSARRADHILIMDGTRTRLGDHDDLLRHSTLYADLLGAWHAEGRAGTRVGPDAPCEPDPSRAEGAAAATSRSRPGRRSGRTDPRGTPPPH</sequence>
<keyword evidence="4 11" id="KW-0067">ATP-binding</keyword>
<comment type="caution">
    <text evidence="11">The sequence shown here is derived from an EMBL/GenBank/DDBJ whole genome shotgun (WGS) entry which is preliminary data.</text>
</comment>
<dbReference type="GO" id="GO:0016887">
    <property type="term" value="F:ATP hydrolysis activity"/>
    <property type="evidence" value="ECO:0007669"/>
    <property type="project" value="InterPro"/>
</dbReference>
<gene>
    <name evidence="11" type="ORF">HEB94_003525</name>
</gene>
<evidence type="ECO:0000259" key="10">
    <source>
        <dbReference type="PROSITE" id="PS50929"/>
    </source>
</evidence>
<dbReference type="SUPFAM" id="SSF90123">
    <property type="entry name" value="ABC transporter transmembrane region"/>
    <property type="match status" value="1"/>
</dbReference>
<protein>
    <submittedName>
        <fullName evidence="11">ATP-binding cassette subfamily C protein</fullName>
    </submittedName>
</protein>
<evidence type="ECO:0000256" key="8">
    <source>
        <dbReference type="SAM" id="Phobius"/>
    </source>
</evidence>
<dbReference type="PROSITE" id="PS50893">
    <property type="entry name" value="ABC_TRANSPORTER_2"/>
    <property type="match status" value="1"/>
</dbReference>
<feature type="transmembrane region" description="Helical" evidence="8">
    <location>
        <begin position="31"/>
        <end position="52"/>
    </location>
</feature>
<proteinExistence type="predicted"/>
<dbReference type="Pfam" id="PF00005">
    <property type="entry name" value="ABC_tran"/>
    <property type="match status" value="1"/>
</dbReference>